<dbReference type="PANTHER" id="PTHR13966">
    <property type="entry name" value="ENDONUCLEASE RELATED"/>
    <property type="match status" value="1"/>
</dbReference>
<protein>
    <recommendedName>
        <fullName evidence="8">DNA/RNA non-specific endonuclease domain-containing protein</fullName>
    </recommendedName>
</protein>
<dbReference type="InterPro" id="IPR044929">
    <property type="entry name" value="DNA/RNA_non-sp_Endonuclease_sf"/>
</dbReference>
<feature type="compositionally biased region" description="Polar residues" evidence="2">
    <location>
        <begin position="34"/>
        <end position="52"/>
    </location>
</feature>
<comment type="caution">
    <text evidence="6">The sequence shown here is derived from an EMBL/GenBank/DDBJ whole genome shotgun (WGS) entry which is preliminary data.</text>
</comment>
<evidence type="ECO:0000256" key="1">
    <source>
        <dbReference type="ARBA" id="ARBA00010052"/>
    </source>
</evidence>
<evidence type="ECO:0000256" key="2">
    <source>
        <dbReference type="SAM" id="MobiDB-lite"/>
    </source>
</evidence>
<dbReference type="SMART" id="SM00892">
    <property type="entry name" value="Endonuclease_NS"/>
    <property type="match status" value="1"/>
</dbReference>
<dbReference type="InterPro" id="IPR001604">
    <property type="entry name" value="Endo_G_ENPP1-like_dom"/>
</dbReference>
<evidence type="ECO:0000313" key="7">
    <source>
        <dbReference type="Proteomes" id="UP001159405"/>
    </source>
</evidence>
<sequence length="406" mass="45095">MSLVKLVIVLFSILLITQLIFGSHLKHEHVKRNPGSSTNDTEIQGRQGSSLISLKEGEEKNKRKASPPLKERLLEVLNLTKYSERRTNNNAAVSFPWTTDKENADDEFSELDPRRRRGSTKNVPQNAFSNDINACLFSGWRTASIITNAIQCNVGTGLCYATDPNAGTASFAVCYNTQTLTPDFTGHIVQPHGGSGRGASGFESDVGQFGPNPQSTSDDYLTKNQGGLYNNFKPPPSRRYLARGHLVPNADFGSDAERALTFIMTNVAPQWQLFNMGNWYALERAIRTYVNRKNRNVYVFTGVGGATNILLNNQVQTPKYFWKAVCDPTEKESVFFYAENPVGIVDRKRRRGCNGAEQTKSKGVIECTSIRMAKRKFVVPNFNANNCYPSVKGLSGLTLILTGFVR</sequence>
<evidence type="ECO:0000256" key="3">
    <source>
        <dbReference type="SAM" id="SignalP"/>
    </source>
</evidence>
<dbReference type="EMBL" id="CALNXK010000012">
    <property type="protein sequence ID" value="CAH3044356.1"/>
    <property type="molecule type" value="Genomic_DNA"/>
</dbReference>
<organism evidence="6 7">
    <name type="scientific">Porites lobata</name>
    <dbReference type="NCBI Taxonomy" id="104759"/>
    <lineage>
        <taxon>Eukaryota</taxon>
        <taxon>Metazoa</taxon>
        <taxon>Cnidaria</taxon>
        <taxon>Anthozoa</taxon>
        <taxon>Hexacorallia</taxon>
        <taxon>Scleractinia</taxon>
        <taxon>Fungiina</taxon>
        <taxon>Poritidae</taxon>
        <taxon>Porites</taxon>
    </lineage>
</organism>
<proteinExistence type="inferred from homology"/>
<evidence type="ECO:0008006" key="8">
    <source>
        <dbReference type="Google" id="ProtNLM"/>
    </source>
</evidence>
<evidence type="ECO:0000313" key="6">
    <source>
        <dbReference type="EMBL" id="CAH3044356.1"/>
    </source>
</evidence>
<comment type="similarity">
    <text evidence="1">Belongs to the DNA/RNA non-specific endonuclease family.</text>
</comment>
<evidence type="ECO:0000259" key="4">
    <source>
        <dbReference type="SMART" id="SM00477"/>
    </source>
</evidence>
<accession>A0ABN8NAI1</accession>
<keyword evidence="7" id="KW-1185">Reference proteome</keyword>
<feature type="domain" description="DNA/RNA non-specific endonuclease/pyrophosphatase/phosphodiesterase" evidence="5">
    <location>
        <begin position="167"/>
        <end position="358"/>
    </location>
</feature>
<reference evidence="6 7" key="1">
    <citation type="submission" date="2022-05" db="EMBL/GenBank/DDBJ databases">
        <authorList>
            <consortium name="Genoscope - CEA"/>
            <person name="William W."/>
        </authorList>
    </citation>
    <scope>NUCLEOTIDE SEQUENCE [LARGE SCALE GENOMIC DNA]</scope>
</reference>
<dbReference type="Pfam" id="PF01223">
    <property type="entry name" value="Endonuclease_NS"/>
    <property type="match status" value="1"/>
</dbReference>
<feature type="domain" description="ENPP1-3/EXOG-like endonuclease/phosphodiesterase" evidence="4">
    <location>
        <begin position="168"/>
        <end position="362"/>
    </location>
</feature>
<dbReference type="InterPro" id="IPR020821">
    <property type="entry name" value="ENPP1-3/EXOG-like_nuc-like"/>
</dbReference>
<dbReference type="SUPFAM" id="SSF54060">
    <property type="entry name" value="His-Me finger endonucleases"/>
    <property type="match status" value="1"/>
</dbReference>
<keyword evidence="3" id="KW-0732">Signal</keyword>
<dbReference type="Gene3D" id="3.40.570.10">
    <property type="entry name" value="Extracellular Endonuclease, subunit A"/>
    <property type="match status" value="1"/>
</dbReference>
<gene>
    <name evidence="6" type="ORF">PLOB_00004660</name>
</gene>
<dbReference type="Proteomes" id="UP001159405">
    <property type="component" value="Unassembled WGS sequence"/>
</dbReference>
<dbReference type="InterPro" id="IPR040255">
    <property type="entry name" value="Non-specific_endonuclease"/>
</dbReference>
<feature type="chain" id="PRO_5047127312" description="DNA/RNA non-specific endonuclease domain-containing protein" evidence="3">
    <location>
        <begin position="23"/>
        <end position="406"/>
    </location>
</feature>
<feature type="signal peptide" evidence="3">
    <location>
        <begin position="1"/>
        <end position="22"/>
    </location>
</feature>
<dbReference type="SMART" id="SM00477">
    <property type="entry name" value="NUC"/>
    <property type="match status" value="1"/>
</dbReference>
<dbReference type="PANTHER" id="PTHR13966:SF19">
    <property type="entry name" value="NUCLEASE EXOG, MITOCHONDRIAL"/>
    <property type="match status" value="1"/>
</dbReference>
<feature type="region of interest" description="Disordered" evidence="2">
    <location>
        <begin position="28"/>
        <end position="67"/>
    </location>
</feature>
<feature type="region of interest" description="Disordered" evidence="2">
    <location>
        <begin position="103"/>
        <end position="123"/>
    </location>
</feature>
<name>A0ABN8NAI1_9CNID</name>
<evidence type="ECO:0000259" key="5">
    <source>
        <dbReference type="SMART" id="SM00892"/>
    </source>
</evidence>
<dbReference type="InterPro" id="IPR044925">
    <property type="entry name" value="His-Me_finger_sf"/>
</dbReference>